<dbReference type="Gene3D" id="2.130.10.10">
    <property type="entry name" value="YVTN repeat-like/Quinoprotein amine dehydrogenase"/>
    <property type="match status" value="3"/>
</dbReference>
<proteinExistence type="predicted"/>
<keyword evidence="4" id="KW-1185">Reference proteome</keyword>
<evidence type="ECO:0000313" key="3">
    <source>
        <dbReference type="EMBL" id="GAA1960600.1"/>
    </source>
</evidence>
<evidence type="ECO:0000256" key="2">
    <source>
        <dbReference type="SAM" id="SignalP"/>
    </source>
</evidence>
<sequence length="865" mass="89328">MRRRLVAFSAVLAALLFAGAPGFGAGTGSPPDKDAGEESQAVADATDWFMSQRLSPNGAVDPNAYAAGAAQAAALPTVGGAWTERTARPGTDGNDFSDSPQYIDPTSGFSNSGAGDRWVSGRMTALATAPDGSLFAGAADGGVWKSTDGGQHWTPQTDSQGTLSIGALLVTGSGSRYTVYAGTGEANTSQDSYAGIGVLASSDGGASWHRVGGPELNGALIFRLVQNGSALLAATSHGLYRIDTTTAGATWTAVLQPAGPPSDGKNFNLVVGNMISDVAVRPGTNGRQVLAVAGWRGGWPTNGLYLSNDAGAHFSYLANPQGWVPPKAEGRTTLAYSAAGDRAYAIVQSPYLLNVGTNGKTLLQGIYESKNGDPAGPWTKVATSSKLAASGSAQKISRIGKGYGPGVQAWYNQFLIVDPANKDHVYAGLEEVYESQDAGAGWNTVGPYWNFGFACFSYTPFEGTCNHDQAHSDQHAAVITGGKLYVGNDGGVYARALTDHSVGDWANLNAHMDALQYYGAQGSRDSTIYGGMQDNGSNKVFPTTGTVLDDRSRPITVSSVQVFGGDGGYTLVDPDNSQNVITEYTGLTALKSTDGGANWHFITPSDPDPRFIAPINMDRTDPRHLVAGGAFVWTSDAGVAGTTANTGAATDWKNVFDVRSALGGNATSQVTALDAVTVAGTQYVAAAWCGPCNPSFPSGSGFEAGVVMLSNSGGTWHATAQECTGSSACSAAGLPNRYVTGIKIDTANPNHAYLSLSGYSRHWIVGPDDPGVGHVYQTTTGGASWTDVSGNLPDIPANDVALNGRTLIAASDIGVYASNDNGSTWSRLGTNLPNVVVSQLLVDPNGSLIAATHGRGVWTIQAPVS</sequence>
<dbReference type="InterPro" id="IPR036278">
    <property type="entry name" value="Sialidase_sf"/>
</dbReference>
<dbReference type="RefSeq" id="WP_344044709.1">
    <property type="nucleotide sequence ID" value="NZ_BAAAPB010000002.1"/>
</dbReference>
<dbReference type="SUPFAM" id="SSF50939">
    <property type="entry name" value="Sialidases"/>
    <property type="match status" value="1"/>
</dbReference>
<name>A0ABN2QYR9_9ACTN</name>
<feature type="chain" id="PRO_5046655703" description="Glycosyl hydrolase" evidence="2">
    <location>
        <begin position="25"/>
        <end position="865"/>
    </location>
</feature>
<dbReference type="Proteomes" id="UP001500571">
    <property type="component" value="Unassembled WGS sequence"/>
</dbReference>
<organism evidence="3 4">
    <name type="scientific">Nocardioides panacihumi</name>
    <dbReference type="NCBI Taxonomy" id="400774"/>
    <lineage>
        <taxon>Bacteria</taxon>
        <taxon>Bacillati</taxon>
        <taxon>Actinomycetota</taxon>
        <taxon>Actinomycetes</taxon>
        <taxon>Propionibacteriales</taxon>
        <taxon>Nocardioidaceae</taxon>
        <taxon>Nocardioides</taxon>
    </lineage>
</organism>
<protein>
    <recommendedName>
        <fullName evidence="5">Glycosyl hydrolase</fullName>
    </recommendedName>
</protein>
<evidence type="ECO:0000313" key="4">
    <source>
        <dbReference type="Proteomes" id="UP001500571"/>
    </source>
</evidence>
<dbReference type="EMBL" id="BAAAPB010000002">
    <property type="protein sequence ID" value="GAA1960600.1"/>
    <property type="molecule type" value="Genomic_DNA"/>
</dbReference>
<feature type="region of interest" description="Disordered" evidence="1">
    <location>
        <begin position="83"/>
        <end position="113"/>
    </location>
</feature>
<dbReference type="SUPFAM" id="SSF110296">
    <property type="entry name" value="Oligoxyloglucan reducing end-specific cellobiohydrolase"/>
    <property type="match status" value="1"/>
</dbReference>
<dbReference type="InterPro" id="IPR015943">
    <property type="entry name" value="WD40/YVTN_repeat-like_dom_sf"/>
</dbReference>
<dbReference type="PANTHER" id="PTHR43739:SF5">
    <property type="entry name" value="EXO-ALPHA-SIALIDASE"/>
    <property type="match status" value="1"/>
</dbReference>
<feature type="signal peptide" evidence="2">
    <location>
        <begin position="1"/>
        <end position="24"/>
    </location>
</feature>
<dbReference type="InterPro" id="IPR052025">
    <property type="entry name" value="Xyloglucanase_GH74"/>
</dbReference>
<keyword evidence="2" id="KW-0732">Signal</keyword>
<reference evidence="3 4" key="1">
    <citation type="journal article" date="2019" name="Int. J. Syst. Evol. Microbiol.">
        <title>The Global Catalogue of Microorganisms (GCM) 10K type strain sequencing project: providing services to taxonomists for standard genome sequencing and annotation.</title>
        <authorList>
            <consortium name="The Broad Institute Genomics Platform"/>
            <consortium name="The Broad Institute Genome Sequencing Center for Infectious Disease"/>
            <person name="Wu L."/>
            <person name="Ma J."/>
        </authorList>
    </citation>
    <scope>NUCLEOTIDE SEQUENCE [LARGE SCALE GENOMIC DNA]</scope>
    <source>
        <strain evidence="3 4">JCM 15309</strain>
    </source>
</reference>
<accession>A0ABN2QYR9</accession>
<evidence type="ECO:0000256" key="1">
    <source>
        <dbReference type="SAM" id="MobiDB-lite"/>
    </source>
</evidence>
<evidence type="ECO:0008006" key="5">
    <source>
        <dbReference type="Google" id="ProtNLM"/>
    </source>
</evidence>
<dbReference type="PANTHER" id="PTHR43739">
    <property type="entry name" value="XYLOGLUCANASE (EUROFUNG)"/>
    <property type="match status" value="1"/>
</dbReference>
<comment type="caution">
    <text evidence="3">The sequence shown here is derived from an EMBL/GenBank/DDBJ whole genome shotgun (WGS) entry which is preliminary data.</text>
</comment>
<gene>
    <name evidence="3" type="ORF">GCM10009798_20370</name>
</gene>